<dbReference type="PANTHER" id="PTHR45649">
    <property type="entry name" value="AMINO-ACID PERMEASE BAT1"/>
    <property type="match status" value="1"/>
</dbReference>
<sequence length="508" mass="55887">MELDKRLKSTECLEPVTRRSTQSEGNISIIPNVRELPTDRFNLWSTIGVQFGVTASPLAIGIFLQLVTGAGGSPYFFWCLLVAMTGQFLICFSIAELSSVYPHTAGTTYWVTMLASPAQARFLSYINGMATCLAFILATCGTLIYTGTFIVELGVVVSPSYTIELWHIYLCSVGVIIISILFNTYWIKAMPHMTSFSVVFINAATVFIFVTLLVKTHPKASASTVFLDVQNSTGWSSDGLVFLIALLPGGMVISMFDTAAHLAEELPHPERQVWQVMILTNIMNAVTTIAMCLALLFCLTQPENLLEPLGGMPILQLCWDAWPNKGFLVTVVICYLLMNVFATTSLLFAASRVIWSFSKTGAFPFSSWMSNVNSRLQVPLEQCRVVVVSIGLLVLGPQTVQNGLFGAAGIFFTIAYLMPIILLLKKGRASIPASRSFNMGRVGPIVNIFACGWGVMLTVFLCFPMYIPISLSTMNWTSVCAVGFAFLALGNWFLVRKKYQLLHGLYVE</sequence>
<dbReference type="Pfam" id="PF13520">
    <property type="entry name" value="AA_permease_2"/>
    <property type="match status" value="1"/>
</dbReference>
<evidence type="ECO:0000313" key="8">
    <source>
        <dbReference type="Proteomes" id="UP001147760"/>
    </source>
</evidence>
<feature type="transmembrane region" description="Helical" evidence="6">
    <location>
        <begin position="403"/>
        <end position="424"/>
    </location>
</feature>
<evidence type="ECO:0000256" key="1">
    <source>
        <dbReference type="ARBA" id="ARBA00004141"/>
    </source>
</evidence>
<dbReference type="InterPro" id="IPR002293">
    <property type="entry name" value="AA/rel_permease1"/>
</dbReference>
<dbReference type="EMBL" id="JAPWDO010000009">
    <property type="protein sequence ID" value="KAJ5457218.1"/>
    <property type="molecule type" value="Genomic_DNA"/>
</dbReference>
<feature type="transmembrane region" description="Helical" evidence="6">
    <location>
        <begin position="445"/>
        <end position="467"/>
    </location>
</feature>
<feature type="transmembrane region" description="Helical" evidence="6">
    <location>
        <begin position="41"/>
        <end position="63"/>
    </location>
</feature>
<feature type="transmembrane region" description="Helical" evidence="6">
    <location>
        <begin position="234"/>
        <end position="256"/>
    </location>
</feature>
<dbReference type="GO" id="GO:0022857">
    <property type="term" value="F:transmembrane transporter activity"/>
    <property type="evidence" value="ECO:0007669"/>
    <property type="project" value="InterPro"/>
</dbReference>
<feature type="transmembrane region" description="Helical" evidence="6">
    <location>
        <begin position="166"/>
        <end position="187"/>
    </location>
</feature>
<feature type="transmembrane region" description="Helical" evidence="6">
    <location>
        <begin position="327"/>
        <end position="355"/>
    </location>
</feature>
<dbReference type="Gene3D" id="1.20.1740.10">
    <property type="entry name" value="Amino acid/polyamine transporter I"/>
    <property type="match status" value="1"/>
</dbReference>
<dbReference type="Proteomes" id="UP001147760">
    <property type="component" value="Unassembled WGS sequence"/>
</dbReference>
<keyword evidence="2" id="KW-0813">Transport</keyword>
<protein>
    <submittedName>
        <fullName evidence="7">Amino acid transporter</fullName>
    </submittedName>
</protein>
<dbReference type="GO" id="GO:0016020">
    <property type="term" value="C:membrane"/>
    <property type="evidence" value="ECO:0007669"/>
    <property type="project" value="UniProtKB-SubCell"/>
</dbReference>
<evidence type="ECO:0000256" key="3">
    <source>
        <dbReference type="ARBA" id="ARBA00022692"/>
    </source>
</evidence>
<accession>A0A9W9WFF5</accession>
<evidence type="ECO:0000256" key="6">
    <source>
        <dbReference type="SAM" id="Phobius"/>
    </source>
</evidence>
<feature type="transmembrane region" description="Helical" evidence="6">
    <location>
        <begin position="122"/>
        <end position="146"/>
    </location>
</feature>
<keyword evidence="5 6" id="KW-0472">Membrane</keyword>
<evidence type="ECO:0000313" key="7">
    <source>
        <dbReference type="EMBL" id="KAJ5457218.1"/>
    </source>
</evidence>
<comment type="caution">
    <text evidence="7">The sequence shown here is derived from an EMBL/GenBank/DDBJ whole genome shotgun (WGS) entry which is preliminary data.</text>
</comment>
<dbReference type="PANTHER" id="PTHR45649:SF16">
    <property type="entry name" value="7-KETO 8-AMINOPELARGONIC ACID TRANSPORTER"/>
    <property type="match status" value="1"/>
</dbReference>
<keyword evidence="4 6" id="KW-1133">Transmembrane helix</keyword>
<keyword evidence="3 6" id="KW-0812">Transmembrane</keyword>
<feature type="transmembrane region" description="Helical" evidence="6">
    <location>
        <begin position="75"/>
        <end position="101"/>
    </location>
</feature>
<evidence type="ECO:0000256" key="4">
    <source>
        <dbReference type="ARBA" id="ARBA00022989"/>
    </source>
</evidence>
<keyword evidence="8" id="KW-1185">Reference proteome</keyword>
<feature type="transmembrane region" description="Helical" evidence="6">
    <location>
        <begin position="194"/>
        <end position="214"/>
    </location>
</feature>
<organism evidence="7 8">
    <name type="scientific">Penicillium desertorum</name>
    <dbReference type="NCBI Taxonomy" id="1303715"/>
    <lineage>
        <taxon>Eukaryota</taxon>
        <taxon>Fungi</taxon>
        <taxon>Dikarya</taxon>
        <taxon>Ascomycota</taxon>
        <taxon>Pezizomycotina</taxon>
        <taxon>Eurotiomycetes</taxon>
        <taxon>Eurotiomycetidae</taxon>
        <taxon>Eurotiales</taxon>
        <taxon>Aspergillaceae</taxon>
        <taxon>Penicillium</taxon>
    </lineage>
</organism>
<feature type="transmembrane region" description="Helical" evidence="6">
    <location>
        <begin position="473"/>
        <end position="495"/>
    </location>
</feature>
<reference evidence="7" key="1">
    <citation type="submission" date="2022-12" db="EMBL/GenBank/DDBJ databases">
        <authorList>
            <person name="Petersen C."/>
        </authorList>
    </citation>
    <scope>NUCLEOTIDE SEQUENCE</scope>
    <source>
        <strain evidence="7">IBT 17660</strain>
    </source>
</reference>
<evidence type="ECO:0000256" key="5">
    <source>
        <dbReference type="ARBA" id="ARBA00023136"/>
    </source>
</evidence>
<proteinExistence type="predicted"/>
<dbReference type="PIRSF" id="PIRSF006060">
    <property type="entry name" value="AA_transporter"/>
    <property type="match status" value="1"/>
</dbReference>
<feature type="transmembrane region" description="Helical" evidence="6">
    <location>
        <begin position="276"/>
        <end position="297"/>
    </location>
</feature>
<comment type="subcellular location">
    <subcellularLocation>
        <location evidence="1">Membrane</location>
        <topology evidence="1">Multi-pass membrane protein</topology>
    </subcellularLocation>
</comment>
<dbReference type="AlphaFoldDB" id="A0A9W9WFF5"/>
<name>A0A9W9WFF5_9EURO</name>
<reference evidence="7" key="2">
    <citation type="journal article" date="2023" name="IMA Fungus">
        <title>Comparative genomic study of the Penicillium genus elucidates a diverse pangenome and 15 lateral gene transfer events.</title>
        <authorList>
            <person name="Petersen C."/>
            <person name="Sorensen T."/>
            <person name="Nielsen M.R."/>
            <person name="Sondergaard T.E."/>
            <person name="Sorensen J.L."/>
            <person name="Fitzpatrick D.A."/>
            <person name="Frisvad J.C."/>
            <person name="Nielsen K.L."/>
        </authorList>
    </citation>
    <scope>NUCLEOTIDE SEQUENCE</scope>
    <source>
        <strain evidence="7">IBT 17660</strain>
    </source>
</reference>
<feature type="transmembrane region" description="Helical" evidence="6">
    <location>
        <begin position="376"/>
        <end position="397"/>
    </location>
</feature>
<evidence type="ECO:0000256" key="2">
    <source>
        <dbReference type="ARBA" id="ARBA00022448"/>
    </source>
</evidence>
<gene>
    <name evidence="7" type="ORF">N7530_012492</name>
</gene>
<dbReference type="OrthoDB" id="2417308at2759"/>